<dbReference type="InterPro" id="IPR031066">
    <property type="entry name" value="bHLH_ALC-like_plant"/>
</dbReference>
<feature type="region of interest" description="Disordered" evidence="6">
    <location>
        <begin position="128"/>
        <end position="153"/>
    </location>
</feature>
<dbReference type="InterPro" id="IPR011598">
    <property type="entry name" value="bHLH_dom"/>
</dbReference>
<feature type="compositionally biased region" description="Basic and acidic residues" evidence="6">
    <location>
        <begin position="141"/>
        <end position="153"/>
    </location>
</feature>
<evidence type="ECO:0000256" key="4">
    <source>
        <dbReference type="ARBA" id="ARBA00023163"/>
    </source>
</evidence>
<name>A0A103YH57_CYNCS</name>
<evidence type="ECO:0000313" key="8">
    <source>
        <dbReference type="EMBL" id="KVI08995.1"/>
    </source>
</evidence>
<dbReference type="FunFam" id="4.10.280.10:FF:000004">
    <property type="entry name" value="Basic helix-loop-helix transcription factor"/>
    <property type="match status" value="1"/>
</dbReference>
<keyword evidence="3" id="KW-0238">DNA-binding</keyword>
<comment type="caution">
    <text evidence="8">The sequence shown here is derived from an EMBL/GenBank/DDBJ whole genome shotgun (WGS) entry which is preliminary data.</text>
</comment>
<dbReference type="Gramene" id="KVI08995">
    <property type="protein sequence ID" value="KVI08995"/>
    <property type="gene ID" value="Ccrd_012614"/>
</dbReference>
<reference evidence="8 9" key="1">
    <citation type="journal article" date="2016" name="Sci. Rep.">
        <title>The genome sequence of the outbreeding globe artichoke constructed de novo incorporating a phase-aware low-pass sequencing strategy of F1 progeny.</title>
        <authorList>
            <person name="Scaglione D."/>
            <person name="Reyes-Chin-Wo S."/>
            <person name="Acquadro A."/>
            <person name="Froenicke L."/>
            <person name="Portis E."/>
            <person name="Beitel C."/>
            <person name="Tirone M."/>
            <person name="Mauro R."/>
            <person name="Lo Monaco A."/>
            <person name="Mauromicale G."/>
            <person name="Faccioli P."/>
            <person name="Cattivelli L."/>
            <person name="Rieseberg L."/>
            <person name="Michelmore R."/>
            <person name="Lanteri S."/>
        </authorList>
    </citation>
    <scope>NUCLEOTIDE SEQUENCE [LARGE SCALE GENOMIC DNA]</scope>
    <source>
        <strain evidence="8">2C</strain>
    </source>
</reference>
<evidence type="ECO:0000256" key="5">
    <source>
        <dbReference type="ARBA" id="ARBA00023242"/>
    </source>
</evidence>
<evidence type="ECO:0000259" key="7">
    <source>
        <dbReference type="PROSITE" id="PS50888"/>
    </source>
</evidence>
<accession>A0A103YH57</accession>
<dbReference type="InterPro" id="IPR047265">
    <property type="entry name" value="PIF1-like_bHLH"/>
</dbReference>
<evidence type="ECO:0000256" key="2">
    <source>
        <dbReference type="ARBA" id="ARBA00023015"/>
    </source>
</evidence>
<evidence type="ECO:0000313" key="9">
    <source>
        <dbReference type="Proteomes" id="UP000243975"/>
    </source>
</evidence>
<evidence type="ECO:0000256" key="3">
    <source>
        <dbReference type="ARBA" id="ARBA00023125"/>
    </source>
</evidence>
<organism evidence="8 9">
    <name type="scientific">Cynara cardunculus var. scolymus</name>
    <name type="common">Globe artichoke</name>
    <name type="synonym">Cynara scolymus</name>
    <dbReference type="NCBI Taxonomy" id="59895"/>
    <lineage>
        <taxon>Eukaryota</taxon>
        <taxon>Viridiplantae</taxon>
        <taxon>Streptophyta</taxon>
        <taxon>Embryophyta</taxon>
        <taxon>Tracheophyta</taxon>
        <taxon>Spermatophyta</taxon>
        <taxon>Magnoliopsida</taxon>
        <taxon>eudicotyledons</taxon>
        <taxon>Gunneridae</taxon>
        <taxon>Pentapetalae</taxon>
        <taxon>asterids</taxon>
        <taxon>campanulids</taxon>
        <taxon>Asterales</taxon>
        <taxon>Asteraceae</taxon>
        <taxon>Carduoideae</taxon>
        <taxon>Cardueae</taxon>
        <taxon>Carduinae</taxon>
        <taxon>Cynara</taxon>
    </lineage>
</organism>
<dbReference type="EMBL" id="LEKV01001075">
    <property type="protein sequence ID" value="KVI08995.1"/>
    <property type="molecule type" value="Genomic_DNA"/>
</dbReference>
<feature type="domain" description="BHLH" evidence="7">
    <location>
        <begin position="141"/>
        <end position="190"/>
    </location>
</feature>
<dbReference type="AlphaFoldDB" id="A0A103YH57"/>
<comment type="subcellular location">
    <subcellularLocation>
        <location evidence="1">Nucleus</location>
    </subcellularLocation>
</comment>
<dbReference type="OMA" id="CHRTDIN"/>
<dbReference type="CDD" id="cd11445">
    <property type="entry name" value="bHLH_AtPIF_like"/>
    <property type="match status" value="1"/>
</dbReference>
<dbReference type="GO" id="GO:0005634">
    <property type="term" value="C:nucleus"/>
    <property type="evidence" value="ECO:0007669"/>
    <property type="project" value="UniProtKB-SubCell"/>
</dbReference>
<gene>
    <name evidence="8" type="ORF">Ccrd_012614</name>
</gene>
<dbReference type="GO" id="GO:0003677">
    <property type="term" value="F:DNA binding"/>
    <property type="evidence" value="ECO:0007669"/>
    <property type="project" value="UniProtKB-KW"/>
</dbReference>
<dbReference type="SUPFAM" id="SSF47459">
    <property type="entry name" value="HLH, helix-loop-helix DNA-binding domain"/>
    <property type="match status" value="1"/>
</dbReference>
<evidence type="ECO:0000256" key="1">
    <source>
        <dbReference type="ARBA" id="ARBA00004123"/>
    </source>
</evidence>
<dbReference type="InterPro" id="IPR036638">
    <property type="entry name" value="HLH_DNA-bd_sf"/>
</dbReference>
<keyword evidence="4" id="KW-0804">Transcription</keyword>
<keyword evidence="9" id="KW-1185">Reference proteome</keyword>
<dbReference type="PANTHER" id="PTHR45855">
    <property type="entry name" value="TRANSCRIPTION FACTOR PIF1-RELATED"/>
    <property type="match status" value="1"/>
</dbReference>
<protein>
    <submittedName>
        <fullName evidence="8">Basic helix-loop-helix leucine zipper transcription factor</fullName>
    </submittedName>
</protein>
<dbReference type="Gene3D" id="4.10.280.10">
    <property type="entry name" value="Helix-loop-helix DNA-binding domain"/>
    <property type="match status" value="1"/>
</dbReference>
<dbReference type="SMART" id="SM00353">
    <property type="entry name" value="HLH"/>
    <property type="match status" value="1"/>
</dbReference>
<proteinExistence type="predicted"/>
<dbReference type="PANTHER" id="PTHR45855:SF6">
    <property type="entry name" value="TRANSCRIPTION FACTOR ALC"/>
    <property type="match status" value="1"/>
</dbReference>
<dbReference type="PROSITE" id="PS50888">
    <property type="entry name" value="BHLH"/>
    <property type="match status" value="1"/>
</dbReference>
<dbReference type="Proteomes" id="UP000243975">
    <property type="component" value="Unassembled WGS sequence"/>
</dbReference>
<sequence>MPSLLYKMANMCDIPATCSSSSPPATTDDISLFLRQILLKSSSSSSSWPSFATKQLQCEIPPLQPVYSSGLPVPDRIPTFSTSSGAYLPANAVAYVSSSSVGTIDNDPDEYDCESEEGFENLMEEMAEKSNPPRNPSKRTRAAEVHNLSEKRRRSRINEKMKALQKLIPNSNKTDKASMLDEAIEYLKQLQLRVQMLTMRNGINLCSMSVPSGVIQPRQLPRSRIGLNEGNKPADMAPLNQEMHMNPMISLPMHCSNQSQPSIPDFSHIINPGPSSRHESSFGTQHGSFGFPNPPTEFCREGVFSCHRTDINSNESNSLVSQMGGKAKASSHSAKNLRGGYEDVKRYKNTMNLSFPLTLDLKYDVGA</sequence>
<evidence type="ECO:0000256" key="6">
    <source>
        <dbReference type="SAM" id="MobiDB-lite"/>
    </source>
</evidence>
<dbReference type="GO" id="GO:0046983">
    <property type="term" value="F:protein dimerization activity"/>
    <property type="evidence" value="ECO:0007669"/>
    <property type="project" value="InterPro"/>
</dbReference>
<dbReference type="Pfam" id="PF00010">
    <property type="entry name" value="HLH"/>
    <property type="match status" value="1"/>
</dbReference>
<keyword evidence="5" id="KW-0539">Nucleus</keyword>
<keyword evidence="2" id="KW-0805">Transcription regulation</keyword>